<feature type="domain" description="ABC transporter" evidence="7">
    <location>
        <begin position="4"/>
        <end position="234"/>
    </location>
</feature>
<dbReference type="Gene3D" id="3.40.50.300">
    <property type="entry name" value="P-loop containing nucleotide triphosphate hydrolases"/>
    <property type="match status" value="1"/>
</dbReference>
<dbReference type="PANTHER" id="PTHR43875">
    <property type="entry name" value="MALTODEXTRIN IMPORT ATP-BINDING PROTEIN MSMX"/>
    <property type="match status" value="1"/>
</dbReference>
<dbReference type="SUPFAM" id="SSF52540">
    <property type="entry name" value="P-loop containing nucleoside triphosphate hydrolases"/>
    <property type="match status" value="1"/>
</dbReference>
<dbReference type="PANTHER" id="PTHR43875:SF15">
    <property type="entry name" value="TREHALOSE IMPORT ATP-BINDING PROTEIN SUGC"/>
    <property type="match status" value="1"/>
</dbReference>
<dbReference type="SMART" id="SM00382">
    <property type="entry name" value="AAA"/>
    <property type="match status" value="1"/>
</dbReference>
<dbReference type="InterPro" id="IPR047641">
    <property type="entry name" value="ABC_transpr_MalK/UgpC-like"/>
</dbReference>
<dbReference type="InterPro" id="IPR005116">
    <property type="entry name" value="Transp-assoc_OB_typ1"/>
</dbReference>
<gene>
    <name evidence="8" type="ORF">ENV30_04930</name>
</gene>
<evidence type="ECO:0000256" key="1">
    <source>
        <dbReference type="ARBA" id="ARBA00022448"/>
    </source>
</evidence>
<organism evidence="8">
    <name type="scientific">Candidatus Caldatribacterium californiense</name>
    <dbReference type="NCBI Taxonomy" id="1454726"/>
    <lineage>
        <taxon>Bacteria</taxon>
        <taxon>Pseudomonadati</taxon>
        <taxon>Atribacterota</taxon>
        <taxon>Atribacteria</taxon>
        <taxon>Atribacterales</taxon>
        <taxon>Candidatus Caldatribacteriaceae</taxon>
        <taxon>Candidatus Caldatribacterium</taxon>
    </lineage>
</organism>
<keyword evidence="2" id="KW-1003">Cell membrane</keyword>
<dbReference type="InterPro" id="IPR027417">
    <property type="entry name" value="P-loop_NTPase"/>
</dbReference>
<keyword evidence="5" id="KW-1278">Translocase</keyword>
<evidence type="ECO:0000256" key="5">
    <source>
        <dbReference type="ARBA" id="ARBA00022967"/>
    </source>
</evidence>
<dbReference type="GO" id="GO:0140359">
    <property type="term" value="F:ABC-type transporter activity"/>
    <property type="evidence" value="ECO:0007669"/>
    <property type="project" value="InterPro"/>
</dbReference>
<keyword evidence="4 8" id="KW-0067">ATP-binding</keyword>
<dbReference type="GO" id="GO:0055052">
    <property type="term" value="C:ATP-binding cassette (ABC) transporter complex, substrate-binding subunit-containing"/>
    <property type="evidence" value="ECO:0007669"/>
    <property type="project" value="TreeGrafter"/>
</dbReference>
<dbReference type="Gene3D" id="2.40.50.100">
    <property type="match status" value="1"/>
</dbReference>
<dbReference type="EMBL" id="DTFV01000068">
    <property type="protein sequence ID" value="HGI30637.1"/>
    <property type="molecule type" value="Genomic_DNA"/>
</dbReference>
<dbReference type="Pfam" id="PF00005">
    <property type="entry name" value="ABC_tran"/>
    <property type="match status" value="1"/>
</dbReference>
<evidence type="ECO:0000256" key="2">
    <source>
        <dbReference type="ARBA" id="ARBA00022475"/>
    </source>
</evidence>
<reference evidence="8" key="1">
    <citation type="journal article" date="2020" name="mSystems">
        <title>Genome- and Community-Level Interaction Insights into Carbon Utilization and Element Cycling Functions of Hydrothermarchaeota in Hydrothermal Sediment.</title>
        <authorList>
            <person name="Zhou Z."/>
            <person name="Liu Y."/>
            <person name="Xu W."/>
            <person name="Pan J."/>
            <person name="Luo Z.H."/>
            <person name="Li M."/>
        </authorList>
    </citation>
    <scope>NUCLEOTIDE SEQUENCE [LARGE SCALE GENOMIC DNA]</scope>
    <source>
        <strain evidence="8">SpSt-747</strain>
    </source>
</reference>
<evidence type="ECO:0000256" key="4">
    <source>
        <dbReference type="ARBA" id="ARBA00022840"/>
    </source>
</evidence>
<dbReference type="InterPro" id="IPR017871">
    <property type="entry name" value="ABC_transporter-like_CS"/>
</dbReference>
<comment type="caution">
    <text evidence="8">The sequence shown here is derived from an EMBL/GenBank/DDBJ whole genome shotgun (WGS) entry which is preliminary data.</text>
</comment>
<sequence>MARLVIEGLTKRFGRITAVSGLSLEAESGTITVLLGPTGAGKTTTLRCVAGLERPDGGVIRIGEQVVNDLPPKDRDVAFVFQNFSLYPRYTVFENIASPLRIRNISKEEIERRVKEVAHFLHIDHLLSRRPIHISGGEMQRVAIARALVRNPRVFLLDEPLTNLDAKIREEMRTELKRLQSETGATFLYATPDQAEALSMGDRIVVIRQGHVVQVGTPQEIYHYPRNVFVADFVGSPGMNFVPAIFEGENRLNVGPGYFTFTLPEDAASICRKNLKNPEVIFGIRPEDITISQEKKESLYPAQVEVVEPLGVIQIVRLRLDGHVLRVRSEEGAQFEIGERVFFGFKKEKVRIFDRMTEERIF</sequence>
<dbReference type="InterPro" id="IPR008995">
    <property type="entry name" value="Mo/tungstate-bd_C_term_dom"/>
</dbReference>
<dbReference type="GO" id="GO:0016887">
    <property type="term" value="F:ATP hydrolysis activity"/>
    <property type="evidence" value="ECO:0007669"/>
    <property type="project" value="InterPro"/>
</dbReference>
<proteinExistence type="predicted"/>
<accession>A0A7V3YGH3</accession>
<dbReference type="Gene3D" id="2.40.50.140">
    <property type="entry name" value="Nucleic acid-binding proteins"/>
    <property type="match status" value="1"/>
</dbReference>
<dbReference type="InterPro" id="IPR012340">
    <property type="entry name" value="NA-bd_OB-fold"/>
</dbReference>
<dbReference type="InterPro" id="IPR015855">
    <property type="entry name" value="ABC_transpr_MalK-like"/>
</dbReference>
<dbReference type="InterPro" id="IPR003593">
    <property type="entry name" value="AAA+_ATPase"/>
</dbReference>
<dbReference type="PROSITE" id="PS00211">
    <property type="entry name" value="ABC_TRANSPORTER_1"/>
    <property type="match status" value="1"/>
</dbReference>
<name>A0A7V3YGH3_9BACT</name>
<keyword evidence="3" id="KW-0547">Nucleotide-binding</keyword>
<keyword evidence="6" id="KW-0472">Membrane</keyword>
<dbReference type="GO" id="GO:0008643">
    <property type="term" value="P:carbohydrate transport"/>
    <property type="evidence" value="ECO:0007669"/>
    <property type="project" value="InterPro"/>
</dbReference>
<dbReference type="PROSITE" id="PS50893">
    <property type="entry name" value="ABC_TRANSPORTER_2"/>
    <property type="match status" value="1"/>
</dbReference>
<dbReference type="InterPro" id="IPR040582">
    <property type="entry name" value="OB_MalK-like"/>
</dbReference>
<keyword evidence="1" id="KW-0813">Transport</keyword>
<evidence type="ECO:0000259" key="7">
    <source>
        <dbReference type="PROSITE" id="PS50893"/>
    </source>
</evidence>
<dbReference type="GO" id="GO:0005524">
    <property type="term" value="F:ATP binding"/>
    <property type="evidence" value="ECO:0007669"/>
    <property type="project" value="UniProtKB-KW"/>
</dbReference>
<evidence type="ECO:0000256" key="6">
    <source>
        <dbReference type="ARBA" id="ARBA00023136"/>
    </source>
</evidence>
<dbReference type="AlphaFoldDB" id="A0A7V3YGH3"/>
<protein>
    <submittedName>
        <fullName evidence="8">ABC transporter ATP-binding protein</fullName>
    </submittedName>
</protein>
<evidence type="ECO:0000313" key="8">
    <source>
        <dbReference type="EMBL" id="HGI30637.1"/>
    </source>
</evidence>
<dbReference type="InterPro" id="IPR003439">
    <property type="entry name" value="ABC_transporter-like_ATP-bd"/>
</dbReference>
<dbReference type="SUPFAM" id="SSF50331">
    <property type="entry name" value="MOP-like"/>
    <property type="match status" value="1"/>
</dbReference>
<dbReference type="Pfam" id="PF17912">
    <property type="entry name" value="OB_MalK"/>
    <property type="match status" value="1"/>
</dbReference>
<dbReference type="Pfam" id="PF03459">
    <property type="entry name" value="TOBE"/>
    <property type="match status" value="1"/>
</dbReference>
<evidence type="ECO:0000256" key="3">
    <source>
        <dbReference type="ARBA" id="ARBA00022741"/>
    </source>
</evidence>
<dbReference type="CDD" id="cd03301">
    <property type="entry name" value="ABC_MalK_N"/>
    <property type="match status" value="1"/>
</dbReference>
<dbReference type="FunFam" id="3.40.50.300:FF:000042">
    <property type="entry name" value="Maltose/maltodextrin ABC transporter, ATP-binding protein"/>
    <property type="match status" value="1"/>
</dbReference>